<name>A0A4R5A4Q7_9ACTN</name>
<feature type="transmembrane region" description="Helical" evidence="5">
    <location>
        <begin position="251"/>
        <end position="266"/>
    </location>
</feature>
<evidence type="ECO:0000256" key="1">
    <source>
        <dbReference type="ARBA" id="ARBA00004141"/>
    </source>
</evidence>
<accession>A0A4R5A4Q7</accession>
<evidence type="ECO:0000256" key="3">
    <source>
        <dbReference type="ARBA" id="ARBA00022989"/>
    </source>
</evidence>
<organism evidence="7 8">
    <name type="scientific">Actinomadura darangshiensis</name>
    <dbReference type="NCBI Taxonomy" id="705336"/>
    <lineage>
        <taxon>Bacteria</taxon>
        <taxon>Bacillati</taxon>
        <taxon>Actinomycetota</taxon>
        <taxon>Actinomycetes</taxon>
        <taxon>Streptosporangiales</taxon>
        <taxon>Thermomonosporaceae</taxon>
        <taxon>Actinomadura</taxon>
    </lineage>
</organism>
<keyword evidence="8" id="KW-1185">Reference proteome</keyword>
<comment type="subcellular location">
    <subcellularLocation>
        <location evidence="1">Membrane</location>
        <topology evidence="1">Multi-pass membrane protein</topology>
    </subcellularLocation>
</comment>
<proteinExistence type="predicted"/>
<dbReference type="Pfam" id="PF13515">
    <property type="entry name" value="FUSC_2"/>
    <property type="match status" value="1"/>
</dbReference>
<comment type="caution">
    <text evidence="7">The sequence shown here is derived from an EMBL/GenBank/DDBJ whole genome shotgun (WGS) entry which is preliminary data.</text>
</comment>
<feature type="transmembrane region" description="Helical" evidence="5">
    <location>
        <begin position="301"/>
        <end position="321"/>
    </location>
</feature>
<feature type="transmembrane region" description="Helical" evidence="5">
    <location>
        <begin position="12"/>
        <end position="31"/>
    </location>
</feature>
<reference evidence="7 8" key="1">
    <citation type="submission" date="2019-03" db="EMBL/GenBank/DDBJ databases">
        <title>Draft genome sequences of novel Actinobacteria.</title>
        <authorList>
            <person name="Sahin N."/>
            <person name="Ay H."/>
            <person name="Saygin H."/>
        </authorList>
    </citation>
    <scope>NUCLEOTIDE SEQUENCE [LARGE SCALE GENOMIC DNA]</scope>
    <source>
        <strain evidence="7 8">DSM 45941</strain>
    </source>
</reference>
<keyword evidence="4 5" id="KW-0472">Membrane</keyword>
<dbReference type="EMBL" id="SMKY01000321">
    <property type="protein sequence ID" value="TDD65906.1"/>
    <property type="molecule type" value="Genomic_DNA"/>
</dbReference>
<feature type="transmembrane region" description="Helical" evidence="5">
    <location>
        <begin position="37"/>
        <end position="53"/>
    </location>
</feature>
<protein>
    <submittedName>
        <fullName evidence="7">FUSC family protein</fullName>
    </submittedName>
</protein>
<feature type="transmembrane region" description="Helical" evidence="5">
    <location>
        <begin position="179"/>
        <end position="196"/>
    </location>
</feature>
<evidence type="ECO:0000256" key="2">
    <source>
        <dbReference type="ARBA" id="ARBA00022692"/>
    </source>
</evidence>
<feature type="domain" description="Integral membrane bound transporter" evidence="6">
    <location>
        <begin position="188"/>
        <end position="313"/>
    </location>
</feature>
<dbReference type="RefSeq" id="WP_132204118.1">
    <property type="nucleotide sequence ID" value="NZ_SMKY01000321.1"/>
</dbReference>
<dbReference type="InterPro" id="IPR049453">
    <property type="entry name" value="Memb_transporter_dom"/>
</dbReference>
<feature type="transmembrane region" description="Helical" evidence="5">
    <location>
        <begin position="271"/>
        <end position="289"/>
    </location>
</feature>
<dbReference type="Proteomes" id="UP000295578">
    <property type="component" value="Unassembled WGS sequence"/>
</dbReference>
<evidence type="ECO:0000313" key="8">
    <source>
        <dbReference type="Proteomes" id="UP000295578"/>
    </source>
</evidence>
<dbReference type="GO" id="GO:0016020">
    <property type="term" value="C:membrane"/>
    <property type="evidence" value="ECO:0007669"/>
    <property type="project" value="UniProtKB-SubCell"/>
</dbReference>
<evidence type="ECO:0000259" key="6">
    <source>
        <dbReference type="Pfam" id="PF13515"/>
    </source>
</evidence>
<evidence type="ECO:0000256" key="5">
    <source>
        <dbReference type="SAM" id="Phobius"/>
    </source>
</evidence>
<sequence length="464" mass="48932">MAAIGLRVPAVPPAATTMAAVLAAFGSALLLERLAHLGVDIGIQAVVLSITLARTQRDATPTDQIIGFAVFPAVAFAAIGLGTLMSGRPIEGDAAFVLLVTAAIWIRRFGPRFARAGTLAMLPPIALLVTPHTPTSGNVLWAPVVALIAWFWVTAFQLLVDVPASASAGRSRASNRMAAQMAVALAGAFAAGHLLFPDHWSWVVLTAFIVCNGARGQGDALHKSVLRALGATGGTLLATLAAGTFAPGNRGSIALIFAVLGVAVWLRPRNYAYWAGGVTAALSLLYGYFGQAAMPLLWTRMEAILAGAVIGVASAWFVLPFRTGDVQRRRTVEVLANLTDVLKGAPDALTRFELSVAELDKLYPPLKMHRTLTRQNRHPADVIDLLRGIAIHVHALGPDTGALRVNVAAARRAIARRTDGAPYRSLDCEDVPTRAVDEALAAIHDIYAPPTRAQESPDSTPPHA</sequence>
<gene>
    <name evidence="7" type="ORF">E1293_39745</name>
</gene>
<evidence type="ECO:0000256" key="4">
    <source>
        <dbReference type="ARBA" id="ARBA00023136"/>
    </source>
</evidence>
<keyword evidence="3 5" id="KW-1133">Transmembrane helix</keyword>
<dbReference type="OrthoDB" id="3214226at2"/>
<feature type="transmembrane region" description="Helical" evidence="5">
    <location>
        <begin position="65"/>
        <end position="84"/>
    </location>
</feature>
<dbReference type="AlphaFoldDB" id="A0A4R5A4Q7"/>
<evidence type="ECO:0000313" key="7">
    <source>
        <dbReference type="EMBL" id="TDD65906.1"/>
    </source>
</evidence>
<feature type="transmembrane region" description="Helical" evidence="5">
    <location>
        <begin position="139"/>
        <end position="159"/>
    </location>
</feature>
<keyword evidence="2 5" id="KW-0812">Transmembrane</keyword>